<dbReference type="Pfam" id="PF03737">
    <property type="entry name" value="RraA-like"/>
    <property type="match status" value="1"/>
</dbReference>
<reference evidence="6 7" key="1">
    <citation type="submission" date="2018-04" db="EMBL/GenBank/DDBJ databases">
        <title>Genomic Encyclopedia of Type Strains, Phase III (KMG-III): the genomes of soil and plant-associated and newly described type strains.</title>
        <authorList>
            <person name="Whitman W."/>
        </authorList>
    </citation>
    <scope>NUCLEOTIDE SEQUENCE [LARGE SCALE GENOMIC DNA]</scope>
    <source>
        <strain evidence="6 7">KA25</strain>
    </source>
</reference>
<dbReference type="InterPro" id="IPR005493">
    <property type="entry name" value="RraA/RraA-like"/>
</dbReference>
<protein>
    <recommendedName>
        <fullName evidence="2">Putative 4-hydroxy-4-methyl-2-oxoglutarate aldolase</fullName>
    </recommendedName>
    <alternativeName>
        <fullName evidence="3">Regulator of ribonuclease activity homolog</fullName>
    </alternativeName>
    <alternativeName>
        <fullName evidence="4">RraA-like protein</fullName>
    </alternativeName>
</protein>
<feature type="binding site" evidence="5">
    <location>
        <position position="119"/>
    </location>
    <ligand>
        <name>substrate</name>
    </ligand>
</feature>
<feature type="binding site" evidence="5">
    <location>
        <position position="120"/>
    </location>
    <ligand>
        <name>Mg(2+)</name>
        <dbReference type="ChEBI" id="CHEBI:18420"/>
    </ligand>
</feature>
<proteinExistence type="predicted"/>
<keyword evidence="7" id="KW-1185">Reference proteome</keyword>
<name>A0A2T5KAC8_9RHOB</name>
<dbReference type="GO" id="GO:0046872">
    <property type="term" value="F:metal ion binding"/>
    <property type="evidence" value="ECO:0007669"/>
    <property type="project" value="UniProtKB-KW"/>
</dbReference>
<evidence type="ECO:0000256" key="1">
    <source>
        <dbReference type="ARBA" id="ARBA00001968"/>
    </source>
</evidence>
<dbReference type="RefSeq" id="WP_011910108.1">
    <property type="nucleotide sequence ID" value="NZ_CP089966.1"/>
</dbReference>
<dbReference type="SUPFAM" id="SSF89562">
    <property type="entry name" value="RraA-like"/>
    <property type="match status" value="1"/>
</dbReference>
<dbReference type="OrthoDB" id="9812532at2"/>
<evidence type="ECO:0000256" key="5">
    <source>
        <dbReference type="PIRSR" id="PIRSR605493-1"/>
    </source>
</evidence>
<dbReference type="CDD" id="cd16841">
    <property type="entry name" value="RraA_family"/>
    <property type="match status" value="1"/>
</dbReference>
<organism evidence="6 7">
    <name type="scientific">Cereibacter azotoformans</name>
    <dbReference type="NCBI Taxonomy" id="43057"/>
    <lineage>
        <taxon>Bacteria</taxon>
        <taxon>Pseudomonadati</taxon>
        <taxon>Pseudomonadota</taxon>
        <taxon>Alphaproteobacteria</taxon>
        <taxon>Rhodobacterales</taxon>
        <taxon>Paracoccaceae</taxon>
        <taxon>Cereibacter</taxon>
    </lineage>
</organism>
<evidence type="ECO:0000256" key="3">
    <source>
        <dbReference type="ARBA" id="ARBA00029596"/>
    </source>
</evidence>
<dbReference type="PANTHER" id="PTHR33254">
    <property type="entry name" value="4-HYDROXY-4-METHYL-2-OXOGLUTARATE ALDOLASE 3-RELATED"/>
    <property type="match status" value="1"/>
</dbReference>
<dbReference type="NCBIfam" id="NF004850">
    <property type="entry name" value="PRK06201.1"/>
    <property type="match status" value="1"/>
</dbReference>
<comment type="cofactor">
    <cofactor evidence="5">
        <name>Mg(2+)</name>
        <dbReference type="ChEBI" id="CHEBI:18420"/>
    </cofactor>
</comment>
<comment type="caution">
    <text evidence="6">The sequence shown here is derived from an EMBL/GenBank/DDBJ whole genome shotgun (WGS) entry which is preliminary data.</text>
</comment>
<evidence type="ECO:0000313" key="7">
    <source>
        <dbReference type="Proteomes" id="UP000244060"/>
    </source>
</evidence>
<dbReference type="PANTHER" id="PTHR33254:SF4">
    <property type="entry name" value="4-HYDROXY-4-METHYL-2-OXOGLUTARATE ALDOLASE 3-RELATED"/>
    <property type="match status" value="1"/>
</dbReference>
<evidence type="ECO:0000256" key="2">
    <source>
        <dbReference type="ARBA" id="ARBA00016549"/>
    </source>
</evidence>
<keyword evidence="5" id="KW-0479">Metal-binding</keyword>
<sequence length="225" mass="24025">MTHGFRIKRSWTRIGADMVAAFRDLPVANVSDSMSRLAAFGPELRPMHRSGVLAGPALTVRSRPGDNLMLHKAIDMAEPGDVIVLDAGGDMTNSLMGELMLAHAIRRGVAGFVLHGAIRDAEAIRERNLPVYGCGITHRGPYRTGPGEIGLPISLGGSVIRPGDLILGDYDGLVAVPQDEAETILAAARKKHAAETRQMAETEAGTLDRAWVDKALEAAGCVWLD</sequence>
<gene>
    <name evidence="6" type="ORF">C8J28_105218</name>
</gene>
<comment type="cofactor">
    <cofactor evidence="1">
        <name>a divalent metal cation</name>
        <dbReference type="ChEBI" id="CHEBI:60240"/>
    </cofactor>
</comment>
<keyword evidence="5" id="KW-0460">Magnesium</keyword>
<dbReference type="Gene3D" id="3.50.30.40">
    <property type="entry name" value="Ribonuclease E inhibitor RraA/RraA-like"/>
    <property type="match status" value="1"/>
</dbReference>
<dbReference type="AlphaFoldDB" id="A0A2T5KAC8"/>
<dbReference type="Proteomes" id="UP000244060">
    <property type="component" value="Unassembled WGS sequence"/>
</dbReference>
<accession>A0A2T5KAC8</accession>
<dbReference type="InterPro" id="IPR036704">
    <property type="entry name" value="RraA/RraA-like_sf"/>
</dbReference>
<evidence type="ECO:0000256" key="4">
    <source>
        <dbReference type="ARBA" id="ARBA00030169"/>
    </source>
</evidence>
<dbReference type="EMBL" id="QAOT01000005">
    <property type="protein sequence ID" value="PTR19377.1"/>
    <property type="molecule type" value="Genomic_DNA"/>
</dbReference>
<feature type="binding site" evidence="5">
    <location>
        <begin position="97"/>
        <end position="100"/>
    </location>
    <ligand>
        <name>substrate</name>
    </ligand>
</feature>
<evidence type="ECO:0000313" key="6">
    <source>
        <dbReference type="EMBL" id="PTR19377.1"/>
    </source>
</evidence>